<dbReference type="RefSeq" id="WP_027288973.1">
    <property type="nucleotide sequence ID" value="NZ_NRRE01000026.1"/>
</dbReference>
<dbReference type="Pfam" id="PF00591">
    <property type="entry name" value="Glycos_transf_3"/>
    <property type="match status" value="1"/>
</dbReference>
<feature type="binding site" evidence="9">
    <location>
        <position position="116"/>
    </location>
    <ligand>
        <name>anthranilate</name>
        <dbReference type="ChEBI" id="CHEBI:16567"/>
        <label>1</label>
    </ligand>
</feature>
<feature type="domain" description="Glycosyl transferase family 3 N-terminal" evidence="11">
    <location>
        <begin position="11"/>
        <end position="70"/>
    </location>
</feature>
<feature type="binding site" evidence="9">
    <location>
        <position position="230"/>
    </location>
    <ligand>
        <name>Mg(2+)</name>
        <dbReference type="ChEBI" id="CHEBI:18420"/>
        <label>2</label>
    </ligand>
</feature>
<dbReference type="NCBIfam" id="TIGR01245">
    <property type="entry name" value="trpD"/>
    <property type="match status" value="1"/>
</dbReference>
<dbReference type="FunFam" id="3.40.1030.10:FF:000002">
    <property type="entry name" value="Anthranilate phosphoribosyltransferase"/>
    <property type="match status" value="1"/>
</dbReference>
<evidence type="ECO:0000256" key="8">
    <source>
        <dbReference type="ARBA" id="ARBA00061188"/>
    </source>
</evidence>
<keyword evidence="3 9" id="KW-0328">Glycosyltransferase</keyword>
<gene>
    <name evidence="9 12" type="primary">trpD</name>
    <name evidence="12" type="ORF">CKO21_11315</name>
</gene>
<feature type="binding site" evidence="9">
    <location>
        <begin position="88"/>
        <end position="89"/>
    </location>
    <ligand>
        <name>5-phospho-alpha-D-ribose 1-diphosphate</name>
        <dbReference type="ChEBI" id="CHEBI:58017"/>
    </ligand>
</feature>
<dbReference type="SUPFAM" id="SSF47648">
    <property type="entry name" value="Nucleoside phosphorylase/phosphoribosyltransferase N-terminal domain"/>
    <property type="match status" value="1"/>
</dbReference>
<comment type="subunit">
    <text evidence="9">Homodimer.</text>
</comment>
<dbReference type="Gene3D" id="3.40.1030.10">
    <property type="entry name" value="Nucleoside phosphorylase/phosphoribosyltransferase catalytic domain"/>
    <property type="match status" value="1"/>
</dbReference>
<keyword evidence="2 9" id="KW-0028">Amino-acid biosynthesis</keyword>
<evidence type="ECO:0000313" key="13">
    <source>
        <dbReference type="Proteomes" id="UP000778970"/>
    </source>
</evidence>
<dbReference type="GO" id="GO:0004048">
    <property type="term" value="F:anthranilate phosphoribosyltransferase activity"/>
    <property type="evidence" value="ECO:0007669"/>
    <property type="project" value="UniProtKB-UniRule"/>
</dbReference>
<evidence type="ECO:0000256" key="5">
    <source>
        <dbReference type="ARBA" id="ARBA00022822"/>
    </source>
</evidence>
<dbReference type="Proteomes" id="UP000778970">
    <property type="component" value="Unassembled WGS sequence"/>
</dbReference>
<feature type="binding site" evidence="9">
    <location>
        <position position="93"/>
    </location>
    <ligand>
        <name>5-phospho-alpha-D-ribose 1-diphosphate</name>
        <dbReference type="ChEBI" id="CHEBI:58017"/>
    </ligand>
</feature>
<comment type="caution">
    <text evidence="12">The sequence shown here is derived from an EMBL/GenBank/DDBJ whole genome shotgun (WGS) entry which is preliminary data.</text>
</comment>
<comment type="similarity">
    <text evidence="9">Belongs to the anthranilate phosphoribosyltransferase family.</text>
</comment>
<comment type="cofactor">
    <cofactor evidence="9">
        <name>Mg(2+)</name>
        <dbReference type="ChEBI" id="CHEBI:18420"/>
    </cofactor>
    <text evidence="9">Binds 2 magnesium ions per monomer.</text>
</comment>
<evidence type="ECO:0000259" key="11">
    <source>
        <dbReference type="Pfam" id="PF02885"/>
    </source>
</evidence>
<dbReference type="InterPro" id="IPR005940">
    <property type="entry name" value="Anthranilate_Pribosyl_Tfrase"/>
</dbReference>
<dbReference type="AlphaFoldDB" id="A0A934V156"/>
<evidence type="ECO:0000256" key="2">
    <source>
        <dbReference type="ARBA" id="ARBA00022605"/>
    </source>
</evidence>
<reference evidence="12" key="1">
    <citation type="submission" date="2017-08" db="EMBL/GenBank/DDBJ databases">
        <authorList>
            <person name="Imhoff J.F."/>
            <person name="Rahn T."/>
            <person name="Kuenzel S."/>
            <person name="Neulinger S.C."/>
        </authorList>
    </citation>
    <scope>NUCLEOTIDE SEQUENCE</scope>
    <source>
        <strain evidence="12">DSM 9154</strain>
    </source>
</reference>
<evidence type="ECO:0000313" key="12">
    <source>
        <dbReference type="EMBL" id="MBK1697829.1"/>
    </source>
</evidence>
<dbReference type="InterPro" id="IPR036320">
    <property type="entry name" value="Glycosyl_Trfase_fam3_N_dom_sf"/>
</dbReference>
<dbReference type="GO" id="GO:0000287">
    <property type="term" value="F:magnesium ion binding"/>
    <property type="evidence" value="ECO:0007669"/>
    <property type="project" value="UniProtKB-UniRule"/>
</dbReference>
<dbReference type="EMBL" id="NRRE01000026">
    <property type="protein sequence ID" value="MBK1697829.1"/>
    <property type="molecule type" value="Genomic_DNA"/>
</dbReference>
<sequence>MTGDMTDLKGLIATVAGGDQLSAEQAEQAFGIIMSGNATPSQMGGFLMALRVRGETIDEITGAARAMRAKMTTIEAPAGALDTCGTGGDGKGTYNVSTGAAFVVAGCGVPVAKHGNRAMSSKSGAADVLAALGVEVEAETPLVKRALEEAGTCFLLAPRHHSAMRHVGPTRKELGTRTLFNLLGPLSNPAKVKRQMIGVFSPDWVEPLAHTLKNLGHERAWVVHGADGLDELSTTGPSLVAELKNGEVTTFEVSPEEIGLKRADLDDLLGGDAEQNAQVMRAMLAGEHGPFRDIVVYTAAGCLVVADKARDLKEGAQMAAASIDSGHAARVLDRLVEITNATPPHGKTTA</sequence>
<evidence type="ECO:0000256" key="1">
    <source>
        <dbReference type="ARBA" id="ARBA00004907"/>
    </source>
</evidence>
<feature type="binding site" evidence="9">
    <location>
        <position position="85"/>
    </location>
    <ligand>
        <name>anthranilate</name>
        <dbReference type="ChEBI" id="CHEBI:16567"/>
        <label>1</label>
    </ligand>
</feature>
<dbReference type="SUPFAM" id="SSF52418">
    <property type="entry name" value="Nucleoside phosphorylase/phosphoribosyltransferase catalytic domain"/>
    <property type="match status" value="1"/>
</dbReference>
<dbReference type="Gene3D" id="1.20.970.10">
    <property type="entry name" value="Transferase, Pyrimidine Nucleoside Phosphorylase, Chain C"/>
    <property type="match status" value="1"/>
</dbReference>
<keyword evidence="13" id="KW-1185">Reference proteome</keyword>
<dbReference type="HAMAP" id="MF_00211">
    <property type="entry name" value="TrpD"/>
    <property type="match status" value="1"/>
</dbReference>
<comment type="similarity">
    <text evidence="8">In the C-terminal section; belongs to the anthranilate phosphoribosyltransferase family.</text>
</comment>
<dbReference type="GO" id="GO:0005829">
    <property type="term" value="C:cytosol"/>
    <property type="evidence" value="ECO:0007669"/>
    <property type="project" value="TreeGrafter"/>
</dbReference>
<keyword evidence="5 9" id="KW-0822">Tryptophan biosynthesis</keyword>
<evidence type="ECO:0000259" key="10">
    <source>
        <dbReference type="Pfam" id="PF00591"/>
    </source>
</evidence>
<dbReference type="GO" id="GO:0000162">
    <property type="term" value="P:L-tryptophan biosynthetic process"/>
    <property type="evidence" value="ECO:0007669"/>
    <property type="project" value="UniProtKB-UniRule"/>
</dbReference>
<feature type="binding site" evidence="9">
    <location>
        <begin position="113"/>
        <end position="121"/>
    </location>
    <ligand>
        <name>5-phospho-alpha-D-ribose 1-diphosphate</name>
        <dbReference type="ChEBI" id="CHEBI:58017"/>
    </ligand>
</feature>
<feature type="binding site" evidence="9">
    <location>
        <position position="125"/>
    </location>
    <ligand>
        <name>5-phospho-alpha-D-ribose 1-diphosphate</name>
        <dbReference type="ChEBI" id="CHEBI:58017"/>
    </ligand>
</feature>
<accession>A0A934V156</accession>
<organism evidence="12 13">
    <name type="scientific">Rhodovibrio salinarum</name>
    <dbReference type="NCBI Taxonomy" id="1087"/>
    <lineage>
        <taxon>Bacteria</taxon>
        <taxon>Pseudomonadati</taxon>
        <taxon>Pseudomonadota</taxon>
        <taxon>Alphaproteobacteria</taxon>
        <taxon>Rhodospirillales</taxon>
        <taxon>Rhodovibrionaceae</taxon>
        <taxon>Rhodovibrio</taxon>
    </lineage>
</organism>
<reference evidence="12" key="2">
    <citation type="journal article" date="2020" name="Microorganisms">
        <title>Osmotic Adaptation and Compatible Solute Biosynthesis of Phototrophic Bacteria as Revealed from Genome Analyses.</title>
        <authorList>
            <person name="Imhoff J.F."/>
            <person name="Rahn T."/>
            <person name="Kunzel S."/>
            <person name="Keller A."/>
            <person name="Neulinger S.C."/>
        </authorList>
    </citation>
    <scope>NUCLEOTIDE SEQUENCE</scope>
    <source>
        <strain evidence="12">DSM 9154</strain>
    </source>
</reference>
<feature type="binding site" evidence="9">
    <location>
        <position position="97"/>
    </location>
    <ligand>
        <name>Mg(2+)</name>
        <dbReference type="ChEBI" id="CHEBI:18420"/>
        <label>1</label>
    </ligand>
</feature>
<feature type="binding site" evidence="9">
    <location>
        <begin position="95"/>
        <end position="98"/>
    </location>
    <ligand>
        <name>5-phospho-alpha-D-ribose 1-diphosphate</name>
        <dbReference type="ChEBI" id="CHEBI:58017"/>
    </ligand>
</feature>
<evidence type="ECO:0000256" key="6">
    <source>
        <dbReference type="ARBA" id="ARBA00023141"/>
    </source>
</evidence>
<feature type="domain" description="Glycosyl transferase family 3" evidence="10">
    <location>
        <begin position="80"/>
        <end position="328"/>
    </location>
</feature>
<feature type="binding site" evidence="9">
    <location>
        <position position="231"/>
    </location>
    <ligand>
        <name>Mg(2+)</name>
        <dbReference type="ChEBI" id="CHEBI:18420"/>
        <label>2</label>
    </ligand>
</feature>
<feature type="binding site" evidence="9">
    <location>
        <position position="231"/>
    </location>
    <ligand>
        <name>Mg(2+)</name>
        <dbReference type="ChEBI" id="CHEBI:18420"/>
        <label>1</label>
    </ligand>
</feature>
<dbReference type="Pfam" id="PF02885">
    <property type="entry name" value="Glycos_trans_3N"/>
    <property type="match status" value="1"/>
</dbReference>
<dbReference type="InterPro" id="IPR035902">
    <property type="entry name" value="Nuc_phospho_transferase"/>
</dbReference>
<dbReference type="PANTHER" id="PTHR43285">
    <property type="entry name" value="ANTHRANILATE PHOSPHORIBOSYLTRANSFERASE"/>
    <property type="match status" value="1"/>
</dbReference>
<evidence type="ECO:0000256" key="4">
    <source>
        <dbReference type="ARBA" id="ARBA00022679"/>
    </source>
</evidence>
<name>A0A934V156_9PROT</name>
<evidence type="ECO:0000256" key="3">
    <source>
        <dbReference type="ARBA" id="ARBA00022676"/>
    </source>
</evidence>
<dbReference type="InterPro" id="IPR000312">
    <property type="entry name" value="Glycosyl_Trfase_fam3"/>
</dbReference>
<comment type="catalytic activity">
    <reaction evidence="7 9">
        <text>N-(5-phospho-beta-D-ribosyl)anthranilate + diphosphate = 5-phospho-alpha-D-ribose 1-diphosphate + anthranilate</text>
        <dbReference type="Rhea" id="RHEA:11768"/>
        <dbReference type="ChEBI" id="CHEBI:16567"/>
        <dbReference type="ChEBI" id="CHEBI:18277"/>
        <dbReference type="ChEBI" id="CHEBI:33019"/>
        <dbReference type="ChEBI" id="CHEBI:58017"/>
        <dbReference type="EC" id="2.4.2.18"/>
    </reaction>
</comment>
<comment type="function">
    <text evidence="9">Catalyzes the transfer of the phosphoribosyl group of 5-phosphorylribose-1-pyrophosphate (PRPP) to anthranilate to yield N-(5'-phosphoribosyl)-anthranilate (PRA).</text>
</comment>
<dbReference type="PANTHER" id="PTHR43285:SF2">
    <property type="entry name" value="ANTHRANILATE PHOSPHORIBOSYLTRANSFERASE"/>
    <property type="match status" value="1"/>
</dbReference>
<protein>
    <recommendedName>
        <fullName evidence="9">Anthranilate phosphoribosyltransferase</fullName>
        <ecNumber evidence="9">2.4.2.18</ecNumber>
    </recommendedName>
</protein>
<keyword evidence="4 9" id="KW-0808">Transferase</keyword>
<comment type="pathway">
    <text evidence="1 9">Amino-acid biosynthesis; L-tryptophan biosynthesis; L-tryptophan from chorismate: step 2/5.</text>
</comment>
<keyword evidence="6 9" id="KW-0057">Aromatic amino acid biosynthesis</keyword>
<keyword evidence="9" id="KW-0460">Magnesium</keyword>
<evidence type="ECO:0000256" key="7">
    <source>
        <dbReference type="ARBA" id="ARBA00052328"/>
    </source>
</evidence>
<dbReference type="InterPro" id="IPR017459">
    <property type="entry name" value="Glycosyl_Trfase_fam3_N_dom"/>
</dbReference>
<proteinExistence type="inferred from homology"/>
<dbReference type="EC" id="2.4.2.18" evidence="9"/>
<comment type="caution">
    <text evidence="9">Lacks conserved residue(s) required for the propagation of feature annotation.</text>
</comment>
<feature type="binding site" evidence="9">
    <location>
        <position position="171"/>
    </location>
    <ligand>
        <name>anthranilate</name>
        <dbReference type="ChEBI" id="CHEBI:16567"/>
        <label>2</label>
    </ligand>
</feature>
<feature type="binding site" evidence="9">
    <location>
        <position position="85"/>
    </location>
    <ligand>
        <name>5-phospho-alpha-D-ribose 1-diphosphate</name>
        <dbReference type="ChEBI" id="CHEBI:58017"/>
    </ligand>
</feature>
<keyword evidence="9" id="KW-0479">Metal-binding</keyword>
<evidence type="ECO:0000256" key="9">
    <source>
        <dbReference type="HAMAP-Rule" id="MF_00211"/>
    </source>
</evidence>